<comment type="subcellular location">
    <subcellularLocation>
        <location evidence="1">Nucleus</location>
    </subcellularLocation>
</comment>
<dbReference type="PROSITE" id="PS50969">
    <property type="entry name" value="FCP1"/>
    <property type="match status" value="1"/>
</dbReference>
<dbReference type="InterPro" id="IPR001357">
    <property type="entry name" value="BRCT_dom"/>
</dbReference>
<dbReference type="InterPro" id="IPR023214">
    <property type="entry name" value="HAD_sf"/>
</dbReference>
<dbReference type="InterPro" id="IPR036420">
    <property type="entry name" value="BRCT_dom_sf"/>
</dbReference>
<dbReference type="PANTHER" id="PTHR23081">
    <property type="entry name" value="RNA POLYMERASE II CTD PHOSPHATASE"/>
    <property type="match status" value="1"/>
</dbReference>
<feature type="region of interest" description="Disordered" evidence="7">
    <location>
        <begin position="461"/>
        <end position="491"/>
    </location>
</feature>
<dbReference type="SUPFAM" id="SSF52113">
    <property type="entry name" value="BRCT domain"/>
    <property type="match status" value="1"/>
</dbReference>
<dbReference type="InterPro" id="IPR004274">
    <property type="entry name" value="FCP1_dom"/>
</dbReference>
<dbReference type="Pfam" id="PF03031">
    <property type="entry name" value="NIF"/>
    <property type="match status" value="1"/>
</dbReference>
<keyword evidence="3" id="KW-0378">Hydrolase</keyword>
<sequence length="491" mass="55356">MANRLPVDDLKQELLAWYLSSLKLSVIPNPVSPSDFDIGSPIVTSSEPDFHLPDGTPDDGKATPQPAEETESPSPTPPTPSESDQSPPVAQLSQDAESAKKLALVLDLDHTLVNAVPQPPTMPRYPDRVVEALGIDLHQTELPMQTGKEPHFVKLRPGVHEFLEALQPMYEFYIHTKATRVYLEYVMEALDPHNKGFFRSDNVFSRCDDMKHGSNENKDIRAVCSRPREEVIILDDKDKIWLDFQPNVIKCPPYKYMDQKLLQVVRALKLTSDWLKDGGQASGNPKPELDDASKNFDGYLPAMVRVFTDIHHRYCNALAEAAADGFVVDVKNIIDDTRKQTFKNCRIMLTGFNQNEASERAEMIEMYGGTVINNVEDGPTHLVCAKGGTAKCHLVAKAMKEESLKCKIVHPCWLDHGFATWKHPSEFIFEIGKFTADPRTGQYPVMDHFFVKYLADTHEKMEERAHRKRREATNANNATNQHQQEPPVSDV</sequence>
<evidence type="ECO:0000256" key="2">
    <source>
        <dbReference type="ARBA" id="ARBA00013081"/>
    </source>
</evidence>
<evidence type="ECO:0000256" key="4">
    <source>
        <dbReference type="ARBA" id="ARBA00023242"/>
    </source>
</evidence>
<dbReference type="SUPFAM" id="SSF56784">
    <property type="entry name" value="HAD-like"/>
    <property type="match status" value="1"/>
</dbReference>
<keyword evidence="4" id="KW-0539">Nucleus</keyword>
<dbReference type="EMBL" id="JABANP010000414">
    <property type="protein sequence ID" value="KAF4682680.1"/>
    <property type="molecule type" value="Genomic_DNA"/>
</dbReference>
<dbReference type="OrthoDB" id="10249888at2759"/>
<evidence type="ECO:0000256" key="6">
    <source>
        <dbReference type="ARBA" id="ARBA00048336"/>
    </source>
</evidence>
<organism evidence="10 11">
    <name type="scientific">Perkinsus olseni</name>
    <name type="common">Perkinsus atlanticus</name>
    <dbReference type="NCBI Taxonomy" id="32597"/>
    <lineage>
        <taxon>Eukaryota</taxon>
        <taxon>Sar</taxon>
        <taxon>Alveolata</taxon>
        <taxon>Perkinsozoa</taxon>
        <taxon>Perkinsea</taxon>
        <taxon>Perkinsida</taxon>
        <taxon>Perkinsidae</taxon>
        <taxon>Perkinsus</taxon>
    </lineage>
</organism>
<evidence type="ECO:0000259" key="8">
    <source>
        <dbReference type="PROSITE" id="PS50172"/>
    </source>
</evidence>
<feature type="domain" description="FCP1 homology" evidence="9">
    <location>
        <begin position="97"/>
        <end position="274"/>
    </location>
</feature>
<dbReference type="Gene3D" id="3.40.50.1000">
    <property type="entry name" value="HAD superfamily/HAD-like"/>
    <property type="match status" value="1"/>
</dbReference>
<dbReference type="GO" id="GO:0008420">
    <property type="term" value="F:RNA polymerase II CTD heptapeptide repeat phosphatase activity"/>
    <property type="evidence" value="ECO:0007669"/>
    <property type="project" value="InterPro"/>
</dbReference>
<reference evidence="10 11" key="1">
    <citation type="submission" date="2020-04" db="EMBL/GenBank/DDBJ databases">
        <title>Perkinsus olseni comparative genomics.</title>
        <authorList>
            <person name="Bogema D.R."/>
        </authorList>
    </citation>
    <scope>NUCLEOTIDE SEQUENCE [LARGE SCALE GENOMIC DNA]</scope>
    <source>
        <strain evidence="10">00978-12</strain>
    </source>
</reference>
<evidence type="ECO:0000313" key="11">
    <source>
        <dbReference type="Proteomes" id="UP000541610"/>
    </source>
</evidence>
<dbReference type="PANTHER" id="PTHR23081:SF36">
    <property type="entry name" value="RNA POLYMERASE II SUBUNIT A C-TERMINAL DOMAIN PHOSPHATASE"/>
    <property type="match status" value="1"/>
</dbReference>
<dbReference type="EC" id="3.1.3.16" evidence="2"/>
<protein>
    <recommendedName>
        <fullName evidence="2">protein-serine/threonine phosphatase</fullName>
        <ecNumber evidence="2">3.1.3.16</ecNumber>
    </recommendedName>
</protein>
<feature type="compositionally biased region" description="Polar residues" evidence="7">
    <location>
        <begin position="481"/>
        <end position="491"/>
    </location>
</feature>
<feature type="region of interest" description="Disordered" evidence="7">
    <location>
        <begin position="33"/>
        <end position="96"/>
    </location>
</feature>
<dbReference type="SMART" id="SM00292">
    <property type="entry name" value="BRCT"/>
    <property type="match status" value="1"/>
</dbReference>
<evidence type="ECO:0000256" key="3">
    <source>
        <dbReference type="ARBA" id="ARBA00022801"/>
    </source>
</evidence>
<dbReference type="PROSITE" id="PS50172">
    <property type="entry name" value="BRCT"/>
    <property type="match status" value="1"/>
</dbReference>
<evidence type="ECO:0000256" key="5">
    <source>
        <dbReference type="ARBA" id="ARBA00047761"/>
    </source>
</evidence>
<dbReference type="InterPro" id="IPR039189">
    <property type="entry name" value="Fcp1"/>
</dbReference>
<dbReference type="AlphaFoldDB" id="A0A7J6NGT1"/>
<gene>
    <name evidence="10" type="ORF">FOZ60_010240</name>
</gene>
<comment type="caution">
    <text evidence="10">The sequence shown here is derived from an EMBL/GenBank/DDBJ whole genome shotgun (WGS) entry which is preliminary data.</text>
</comment>
<comment type="catalytic activity">
    <reaction evidence="5">
        <text>O-phospho-L-seryl-[protein] + H2O = L-seryl-[protein] + phosphate</text>
        <dbReference type="Rhea" id="RHEA:20629"/>
        <dbReference type="Rhea" id="RHEA-COMP:9863"/>
        <dbReference type="Rhea" id="RHEA-COMP:11604"/>
        <dbReference type="ChEBI" id="CHEBI:15377"/>
        <dbReference type="ChEBI" id="CHEBI:29999"/>
        <dbReference type="ChEBI" id="CHEBI:43474"/>
        <dbReference type="ChEBI" id="CHEBI:83421"/>
        <dbReference type="EC" id="3.1.3.16"/>
    </reaction>
</comment>
<dbReference type="InterPro" id="IPR036412">
    <property type="entry name" value="HAD-like_sf"/>
</dbReference>
<accession>A0A7J6NGT1</accession>
<dbReference type="Proteomes" id="UP000541610">
    <property type="component" value="Unassembled WGS sequence"/>
</dbReference>
<proteinExistence type="predicted"/>
<evidence type="ECO:0000256" key="1">
    <source>
        <dbReference type="ARBA" id="ARBA00004123"/>
    </source>
</evidence>
<dbReference type="SMART" id="SM00577">
    <property type="entry name" value="CPDc"/>
    <property type="match status" value="1"/>
</dbReference>
<evidence type="ECO:0000313" key="10">
    <source>
        <dbReference type="EMBL" id="KAF4682680.1"/>
    </source>
</evidence>
<comment type="catalytic activity">
    <reaction evidence="6">
        <text>O-phospho-L-threonyl-[protein] + H2O = L-threonyl-[protein] + phosphate</text>
        <dbReference type="Rhea" id="RHEA:47004"/>
        <dbReference type="Rhea" id="RHEA-COMP:11060"/>
        <dbReference type="Rhea" id="RHEA-COMP:11605"/>
        <dbReference type="ChEBI" id="CHEBI:15377"/>
        <dbReference type="ChEBI" id="CHEBI:30013"/>
        <dbReference type="ChEBI" id="CHEBI:43474"/>
        <dbReference type="ChEBI" id="CHEBI:61977"/>
        <dbReference type="EC" id="3.1.3.16"/>
    </reaction>
</comment>
<dbReference type="Gene3D" id="3.40.50.10190">
    <property type="entry name" value="BRCT domain"/>
    <property type="match status" value="1"/>
</dbReference>
<evidence type="ECO:0000256" key="7">
    <source>
        <dbReference type="SAM" id="MobiDB-lite"/>
    </source>
</evidence>
<feature type="domain" description="BRCT" evidence="8">
    <location>
        <begin position="337"/>
        <end position="414"/>
    </location>
</feature>
<name>A0A7J6NGT1_PEROL</name>
<dbReference type="GO" id="GO:0005634">
    <property type="term" value="C:nucleus"/>
    <property type="evidence" value="ECO:0007669"/>
    <property type="project" value="UniProtKB-SubCell"/>
</dbReference>
<dbReference type="CDD" id="cd07521">
    <property type="entry name" value="HAD_FCP1-like"/>
    <property type="match status" value="1"/>
</dbReference>
<dbReference type="Pfam" id="PF00533">
    <property type="entry name" value="BRCT"/>
    <property type="match status" value="1"/>
</dbReference>
<evidence type="ECO:0000259" key="9">
    <source>
        <dbReference type="PROSITE" id="PS50969"/>
    </source>
</evidence>